<dbReference type="InterPro" id="IPR006327">
    <property type="entry name" value="PTS_IIC_fruc"/>
</dbReference>
<keyword evidence="8 9" id="KW-0472">Membrane</keyword>
<evidence type="ECO:0000256" key="4">
    <source>
        <dbReference type="ARBA" id="ARBA00022597"/>
    </source>
</evidence>
<evidence type="ECO:0000313" key="11">
    <source>
        <dbReference type="EMBL" id="PTQ84028.1"/>
    </source>
</evidence>
<dbReference type="InterPro" id="IPR013014">
    <property type="entry name" value="PTS_EIIC_2"/>
</dbReference>
<dbReference type="Proteomes" id="UP000244161">
    <property type="component" value="Unassembled WGS sequence"/>
</dbReference>
<dbReference type="GO" id="GO:0009401">
    <property type="term" value="P:phosphoenolpyruvate-dependent sugar phosphotransferase system"/>
    <property type="evidence" value="ECO:0007669"/>
    <property type="project" value="UniProtKB-KW"/>
</dbReference>
<dbReference type="GO" id="GO:0008982">
    <property type="term" value="F:protein-N(PI)-phosphohistidine-sugar phosphotransferase activity"/>
    <property type="evidence" value="ECO:0007669"/>
    <property type="project" value="InterPro"/>
</dbReference>
<feature type="transmembrane region" description="Helical" evidence="9">
    <location>
        <begin position="280"/>
        <end position="305"/>
    </location>
</feature>
<dbReference type="PROSITE" id="PS51104">
    <property type="entry name" value="PTS_EIIC_TYPE_2"/>
    <property type="match status" value="1"/>
</dbReference>
<accession>A0A2T5IJM3</accession>
<keyword evidence="5" id="KW-0598">Phosphotransferase system</keyword>
<keyword evidence="4" id="KW-0762">Sugar transport</keyword>
<evidence type="ECO:0000256" key="5">
    <source>
        <dbReference type="ARBA" id="ARBA00022683"/>
    </source>
</evidence>
<feature type="transmembrane region" description="Helical" evidence="9">
    <location>
        <begin position="96"/>
        <end position="114"/>
    </location>
</feature>
<reference evidence="11 12" key="1">
    <citation type="submission" date="2018-04" db="EMBL/GenBank/DDBJ databases">
        <title>Genomic Encyclopedia of Archaeal and Bacterial Type Strains, Phase II (KMG-II): from individual species to whole genera.</title>
        <authorList>
            <person name="Goeker M."/>
        </authorList>
    </citation>
    <scope>NUCLEOTIDE SEQUENCE [LARGE SCALE GENOMIC DNA]</scope>
    <source>
        <strain evidence="11 12">DSM 18806</strain>
    </source>
</reference>
<gene>
    <name evidence="11" type="ORF">C8U37_111113</name>
</gene>
<feature type="transmembrane region" description="Helical" evidence="9">
    <location>
        <begin position="311"/>
        <end position="332"/>
    </location>
</feature>
<dbReference type="OrthoDB" id="9782569at2"/>
<dbReference type="InterPro" id="IPR050864">
    <property type="entry name" value="Bacterial_PTS_Sugar_Transport"/>
</dbReference>
<name>A0A2T5IJM3_9LACT</name>
<organism evidence="11 12">
    <name type="scientific">Trichococcus patagoniensis</name>
    <dbReference type="NCBI Taxonomy" id="382641"/>
    <lineage>
        <taxon>Bacteria</taxon>
        <taxon>Bacillati</taxon>
        <taxon>Bacillota</taxon>
        <taxon>Bacilli</taxon>
        <taxon>Lactobacillales</taxon>
        <taxon>Carnobacteriaceae</taxon>
        <taxon>Trichococcus</taxon>
    </lineage>
</organism>
<feature type="transmembrane region" description="Helical" evidence="9">
    <location>
        <begin position="12"/>
        <end position="31"/>
    </location>
</feature>
<evidence type="ECO:0000256" key="2">
    <source>
        <dbReference type="ARBA" id="ARBA00022448"/>
    </source>
</evidence>
<keyword evidence="7 9" id="KW-1133">Transmembrane helix</keyword>
<dbReference type="Pfam" id="PF02378">
    <property type="entry name" value="PTS_EIIC"/>
    <property type="match status" value="1"/>
</dbReference>
<keyword evidence="6 9" id="KW-0812">Transmembrane</keyword>
<sequence length="354" mass="37438">MKIRRALMTGVSYMLPFIVFSGMTIALTGMYSQYIQADNATILALNGFAWTMMNLIPAIFAAYVSYAIADKPGLAPGFIGGYIASMPPVEGTASSGFLGGMIAGLVAGYLVLAIKKFRWPDFIEPIKKTLFIPVIAGLALYFLMAYPVAMSVGVLNEWIIKGLIQLSQMPQYAFLLGALLSAMCAFDMGGPIGKIAITFVFAVWNEPSGIGFIANAAVFPGIMVPALSVGIAALIARSKYTLAEQKMAPASILSGFVGITETAIPYAIQDPFRIIPANMIGAAIGGAIMMGFGVSTSGVSGVFGMPMASNLPIFLLAILVGVAVSVTLQVLLKKPVDIHAIPEETYEEFDIDIT</sequence>
<protein>
    <submittedName>
        <fullName evidence="11">PTS system fructose-specific IIC component</fullName>
    </submittedName>
</protein>
<feature type="transmembrane region" description="Helical" evidence="9">
    <location>
        <begin position="130"/>
        <end position="152"/>
    </location>
</feature>
<dbReference type="GO" id="GO:0005886">
    <property type="term" value="C:plasma membrane"/>
    <property type="evidence" value="ECO:0007669"/>
    <property type="project" value="UniProtKB-SubCell"/>
</dbReference>
<comment type="caution">
    <text evidence="11">The sequence shown here is derived from an EMBL/GenBank/DDBJ whole genome shotgun (WGS) entry which is preliminary data.</text>
</comment>
<comment type="subcellular location">
    <subcellularLocation>
        <location evidence="1">Cell inner membrane</location>
        <topology evidence="1">Multi-pass membrane protein</topology>
    </subcellularLocation>
</comment>
<dbReference type="InterPro" id="IPR003352">
    <property type="entry name" value="PTS_EIIC"/>
</dbReference>
<evidence type="ECO:0000256" key="9">
    <source>
        <dbReference type="SAM" id="Phobius"/>
    </source>
</evidence>
<dbReference type="AlphaFoldDB" id="A0A2T5IJM3"/>
<evidence type="ECO:0000256" key="3">
    <source>
        <dbReference type="ARBA" id="ARBA00022475"/>
    </source>
</evidence>
<dbReference type="PANTHER" id="PTHR30505:SF0">
    <property type="entry name" value="FRUCTOSE-LIKE PTS SYSTEM EIIBC COMPONENT-RELATED"/>
    <property type="match status" value="1"/>
</dbReference>
<evidence type="ECO:0000259" key="10">
    <source>
        <dbReference type="PROSITE" id="PS51104"/>
    </source>
</evidence>
<keyword evidence="12" id="KW-1185">Reference proteome</keyword>
<feature type="transmembrane region" description="Helical" evidence="9">
    <location>
        <begin position="172"/>
        <end position="204"/>
    </location>
</feature>
<keyword evidence="2" id="KW-0813">Transport</keyword>
<dbReference type="GO" id="GO:0005351">
    <property type="term" value="F:carbohydrate:proton symporter activity"/>
    <property type="evidence" value="ECO:0007669"/>
    <property type="project" value="InterPro"/>
</dbReference>
<dbReference type="GO" id="GO:0090563">
    <property type="term" value="F:protein-phosphocysteine-sugar phosphotransferase activity"/>
    <property type="evidence" value="ECO:0007669"/>
    <property type="project" value="TreeGrafter"/>
</dbReference>
<dbReference type="PANTHER" id="PTHR30505">
    <property type="entry name" value="FRUCTOSE-LIKE PERMEASE"/>
    <property type="match status" value="1"/>
</dbReference>
<keyword evidence="3" id="KW-1003">Cell membrane</keyword>
<evidence type="ECO:0000313" key="12">
    <source>
        <dbReference type="Proteomes" id="UP000244161"/>
    </source>
</evidence>
<evidence type="ECO:0000256" key="6">
    <source>
        <dbReference type="ARBA" id="ARBA00022692"/>
    </source>
</evidence>
<feature type="transmembrane region" description="Helical" evidence="9">
    <location>
        <begin position="43"/>
        <end position="68"/>
    </location>
</feature>
<proteinExistence type="predicted"/>
<evidence type="ECO:0000256" key="8">
    <source>
        <dbReference type="ARBA" id="ARBA00023136"/>
    </source>
</evidence>
<dbReference type="RefSeq" id="WP_108032933.1">
    <property type="nucleotide sequence ID" value="NZ_QAOM01000011.1"/>
</dbReference>
<feature type="domain" description="PTS EIIC type-2" evidence="10">
    <location>
        <begin position="3"/>
        <end position="342"/>
    </location>
</feature>
<dbReference type="NCBIfam" id="TIGR01427">
    <property type="entry name" value="PTS_IIC_fructo"/>
    <property type="match status" value="1"/>
</dbReference>
<evidence type="ECO:0000256" key="1">
    <source>
        <dbReference type="ARBA" id="ARBA00004429"/>
    </source>
</evidence>
<feature type="transmembrane region" description="Helical" evidence="9">
    <location>
        <begin position="248"/>
        <end position="268"/>
    </location>
</feature>
<feature type="transmembrane region" description="Helical" evidence="9">
    <location>
        <begin position="216"/>
        <end position="236"/>
    </location>
</feature>
<dbReference type="EMBL" id="QAOM01000011">
    <property type="protein sequence ID" value="PTQ84028.1"/>
    <property type="molecule type" value="Genomic_DNA"/>
</dbReference>
<evidence type="ECO:0000256" key="7">
    <source>
        <dbReference type="ARBA" id="ARBA00022989"/>
    </source>
</evidence>